<evidence type="ECO:0000313" key="1">
    <source>
        <dbReference type="EMBL" id="MDQ0472773.1"/>
    </source>
</evidence>
<organism evidence="1 2">
    <name type="scientific">Labrys wisconsinensis</name>
    <dbReference type="NCBI Taxonomy" id="425677"/>
    <lineage>
        <taxon>Bacteria</taxon>
        <taxon>Pseudomonadati</taxon>
        <taxon>Pseudomonadota</taxon>
        <taxon>Alphaproteobacteria</taxon>
        <taxon>Hyphomicrobiales</taxon>
        <taxon>Xanthobacteraceae</taxon>
        <taxon>Labrys</taxon>
    </lineage>
</organism>
<keyword evidence="2" id="KW-1185">Reference proteome</keyword>
<name>A0ABU0JER6_9HYPH</name>
<dbReference type="EMBL" id="JAUSVX010000013">
    <property type="protein sequence ID" value="MDQ0472773.1"/>
    <property type="molecule type" value="Genomic_DNA"/>
</dbReference>
<sequence length="112" mass="12513">MPDAAPILAPIPDLFPIMSLNHEYRTIVADMRARGTPLLVLGIPWSMIAPHERQALRNHSQSLSRLAERGGLSACEALAVLADREWRSMPRAEAHWHLAEKIARHLLEGRAP</sequence>
<comment type="caution">
    <text evidence="1">The sequence shown here is derived from an EMBL/GenBank/DDBJ whole genome shotgun (WGS) entry which is preliminary data.</text>
</comment>
<dbReference type="Proteomes" id="UP001242480">
    <property type="component" value="Unassembled WGS sequence"/>
</dbReference>
<accession>A0ABU0JER6</accession>
<evidence type="ECO:0000313" key="2">
    <source>
        <dbReference type="Proteomes" id="UP001242480"/>
    </source>
</evidence>
<reference evidence="1 2" key="1">
    <citation type="submission" date="2023-07" db="EMBL/GenBank/DDBJ databases">
        <title>Genomic Encyclopedia of Type Strains, Phase IV (KMG-IV): sequencing the most valuable type-strain genomes for metagenomic binning, comparative biology and taxonomic classification.</title>
        <authorList>
            <person name="Goeker M."/>
        </authorList>
    </citation>
    <scope>NUCLEOTIDE SEQUENCE [LARGE SCALE GENOMIC DNA]</scope>
    <source>
        <strain evidence="1 2">DSM 19619</strain>
    </source>
</reference>
<proteinExistence type="predicted"/>
<gene>
    <name evidence="1" type="ORF">QO011_005803</name>
</gene>
<protein>
    <submittedName>
        <fullName evidence="1">Uncharacterized protein</fullName>
    </submittedName>
</protein>
<dbReference type="RefSeq" id="WP_307280063.1">
    <property type="nucleotide sequence ID" value="NZ_JAUSVX010000013.1"/>
</dbReference>